<dbReference type="GO" id="GO:0019068">
    <property type="term" value="P:virion assembly"/>
    <property type="evidence" value="ECO:0007669"/>
    <property type="project" value="InterPro"/>
</dbReference>
<dbReference type="PANTHER" id="PTHR33166">
    <property type="entry name" value="GAG_P30 DOMAIN-CONTAINING PROTEIN"/>
    <property type="match status" value="1"/>
</dbReference>
<dbReference type="Gene3D" id="1.10.375.10">
    <property type="entry name" value="Human Immunodeficiency Virus Type 1 Capsid Protein"/>
    <property type="match status" value="1"/>
</dbReference>
<keyword evidence="3" id="KW-1185">Reference proteome</keyword>
<evidence type="ECO:0000259" key="1">
    <source>
        <dbReference type="Pfam" id="PF02093"/>
    </source>
</evidence>
<dbReference type="AlphaFoldDB" id="A0A091NC05"/>
<dbReference type="InterPro" id="IPR050462">
    <property type="entry name" value="Retroviral_Gag-Pol_poly"/>
</dbReference>
<organism evidence="2 3">
    <name type="scientific">Acanthisitta chloris</name>
    <name type="common">rifleman</name>
    <dbReference type="NCBI Taxonomy" id="57068"/>
    <lineage>
        <taxon>Eukaryota</taxon>
        <taxon>Metazoa</taxon>
        <taxon>Chordata</taxon>
        <taxon>Craniata</taxon>
        <taxon>Vertebrata</taxon>
        <taxon>Euteleostomi</taxon>
        <taxon>Archelosauria</taxon>
        <taxon>Archosauria</taxon>
        <taxon>Dinosauria</taxon>
        <taxon>Saurischia</taxon>
        <taxon>Theropoda</taxon>
        <taxon>Coelurosauria</taxon>
        <taxon>Aves</taxon>
        <taxon>Neognathae</taxon>
        <taxon>Neoaves</taxon>
        <taxon>Telluraves</taxon>
        <taxon>Australaves</taxon>
        <taxon>Passeriformes</taxon>
        <taxon>Acanthisittidae</taxon>
        <taxon>Acanthisitta</taxon>
    </lineage>
</organism>
<sequence length="154" mass="17648">QVIGPTGDSMKVKVPFSASDLTSWREEVKNFRVDPRKAAKRFEWIVRNQDPDCNGIDLMLTELTESEKELVIKTVRTHVQGQIASGALHRNVDQHFPLVNPHWNPNDAGNYAMLARYMLLVQFELEHAIPRAFNWSALYNGKQGKKETPTEFLD</sequence>
<dbReference type="InterPro" id="IPR008919">
    <property type="entry name" value="Retrov_capsid_N"/>
</dbReference>
<feature type="domain" description="Core shell protein Gag P30" evidence="1">
    <location>
        <begin position="19"/>
        <end position="154"/>
    </location>
</feature>
<dbReference type="Proteomes" id="UP000053537">
    <property type="component" value="Unassembled WGS sequence"/>
</dbReference>
<reference evidence="2 3" key="1">
    <citation type="submission" date="2014-04" db="EMBL/GenBank/DDBJ databases">
        <title>Genome evolution of avian class.</title>
        <authorList>
            <person name="Zhang G."/>
            <person name="Li C."/>
        </authorList>
    </citation>
    <scope>NUCLEOTIDE SEQUENCE [LARGE SCALE GENOMIC DNA]</scope>
    <source>
        <strain evidence="2">BGI_N310</strain>
    </source>
</reference>
<feature type="non-terminal residue" evidence="2">
    <location>
        <position position="1"/>
    </location>
</feature>
<dbReference type="Pfam" id="PF02093">
    <property type="entry name" value="Gag_p30"/>
    <property type="match status" value="1"/>
</dbReference>
<dbReference type="InterPro" id="IPR003036">
    <property type="entry name" value="Gag_P30"/>
</dbReference>
<gene>
    <name evidence="2" type="ORF">N310_03403</name>
</gene>
<name>A0A091NC05_9PASS</name>
<protein>
    <recommendedName>
        <fullName evidence="1">Core shell protein Gag P30 domain-containing protein</fullName>
    </recommendedName>
</protein>
<dbReference type="EMBL" id="KK828637">
    <property type="protein sequence ID" value="KFP74708.1"/>
    <property type="molecule type" value="Genomic_DNA"/>
</dbReference>
<feature type="non-terminal residue" evidence="2">
    <location>
        <position position="154"/>
    </location>
</feature>
<evidence type="ECO:0000313" key="2">
    <source>
        <dbReference type="EMBL" id="KFP74708.1"/>
    </source>
</evidence>
<evidence type="ECO:0000313" key="3">
    <source>
        <dbReference type="Proteomes" id="UP000053537"/>
    </source>
</evidence>
<proteinExistence type="predicted"/>
<accession>A0A091NC05</accession>
<dbReference type="SUPFAM" id="SSF47943">
    <property type="entry name" value="Retrovirus capsid protein, N-terminal core domain"/>
    <property type="match status" value="1"/>
</dbReference>